<organism evidence="2 3">
    <name type="scientific">Caballeronia arationis</name>
    <dbReference type="NCBI Taxonomy" id="1777142"/>
    <lineage>
        <taxon>Bacteria</taxon>
        <taxon>Pseudomonadati</taxon>
        <taxon>Pseudomonadota</taxon>
        <taxon>Betaproteobacteria</taxon>
        <taxon>Burkholderiales</taxon>
        <taxon>Burkholderiaceae</taxon>
        <taxon>Caballeronia</taxon>
    </lineage>
</organism>
<dbReference type="SUPFAM" id="SSF54909">
    <property type="entry name" value="Dimeric alpha+beta barrel"/>
    <property type="match status" value="1"/>
</dbReference>
<dbReference type="InterPro" id="IPR013097">
    <property type="entry name" value="Dabb"/>
</dbReference>
<evidence type="ECO:0000259" key="1">
    <source>
        <dbReference type="PROSITE" id="PS51502"/>
    </source>
</evidence>
<dbReference type="Proteomes" id="UP000219522">
    <property type="component" value="Unassembled WGS sequence"/>
</dbReference>
<comment type="caution">
    <text evidence="2">The sequence shown here is derived from an EMBL/GenBank/DDBJ whole genome shotgun (WGS) entry which is preliminary data.</text>
</comment>
<keyword evidence="3" id="KW-1185">Reference proteome</keyword>
<evidence type="ECO:0000313" key="3">
    <source>
        <dbReference type="Proteomes" id="UP000219522"/>
    </source>
</evidence>
<dbReference type="PANTHER" id="PTHR37832:SF1">
    <property type="entry name" value="STRESS-RESPONSE A_B BARREL DOMAIN-CONTAINING PROTEIN"/>
    <property type="match status" value="1"/>
</dbReference>
<dbReference type="Gene3D" id="3.30.70.100">
    <property type="match status" value="1"/>
</dbReference>
<dbReference type="AlphaFoldDB" id="A0A7Z7N520"/>
<reference evidence="2 3" key="1">
    <citation type="submission" date="2017-09" db="EMBL/GenBank/DDBJ databases">
        <authorList>
            <person name="Varghese N."/>
            <person name="Submissions S."/>
        </authorList>
    </citation>
    <scope>NUCLEOTIDE SEQUENCE [LARGE SCALE GENOMIC DNA]</scope>
    <source>
        <strain evidence="2 3">OK806</strain>
    </source>
</reference>
<accession>A0A7Z7N520</accession>
<dbReference type="SMART" id="SM00886">
    <property type="entry name" value="Dabb"/>
    <property type="match status" value="1"/>
</dbReference>
<gene>
    <name evidence="2" type="ORF">SAMN05446927_5010</name>
</gene>
<dbReference type="PANTHER" id="PTHR37832">
    <property type="entry name" value="BLL2683 PROTEIN"/>
    <property type="match status" value="1"/>
</dbReference>
<protein>
    <submittedName>
        <fullName evidence="2">Stress responsive A/B Barrel Domain</fullName>
    </submittedName>
</protein>
<dbReference type="InterPro" id="IPR011008">
    <property type="entry name" value="Dimeric_a/b-barrel"/>
</dbReference>
<name>A0A7Z7N520_9BURK</name>
<dbReference type="Pfam" id="PF07876">
    <property type="entry name" value="Dabb"/>
    <property type="match status" value="1"/>
</dbReference>
<dbReference type="RefSeq" id="WP_062634004.1">
    <property type="nucleotide sequence ID" value="NZ_FCOG02000010.1"/>
</dbReference>
<sequence>MLRHIVMWKLKATAEGADRAENAQKLKATLETCRSIVQGQGHFEVGIGLGLPGSTFDVVLVSDFDDSAALDSYQKHPKHVAIKDFVGAVTEGRQCVDYEV</sequence>
<dbReference type="PROSITE" id="PS51502">
    <property type="entry name" value="S_R_A_B_BARREL"/>
    <property type="match status" value="1"/>
</dbReference>
<dbReference type="OrthoDB" id="9808130at2"/>
<evidence type="ECO:0000313" key="2">
    <source>
        <dbReference type="EMBL" id="SOE81717.1"/>
    </source>
</evidence>
<feature type="domain" description="Stress-response A/B barrel" evidence="1">
    <location>
        <begin position="2"/>
        <end position="98"/>
    </location>
</feature>
<dbReference type="EMBL" id="OCSU01000002">
    <property type="protein sequence ID" value="SOE81717.1"/>
    <property type="molecule type" value="Genomic_DNA"/>
</dbReference>
<proteinExistence type="predicted"/>